<dbReference type="GO" id="GO:0016832">
    <property type="term" value="F:aldehyde-lyase activity"/>
    <property type="evidence" value="ECO:0007669"/>
    <property type="project" value="InterPro"/>
</dbReference>
<name>A0A8E2JJC8_9PEZI</name>
<dbReference type="PROSITE" id="PS60002">
    <property type="entry name" value="PHOSPHOKETOLASE_1"/>
    <property type="match status" value="1"/>
</dbReference>
<dbReference type="Pfam" id="PF09364">
    <property type="entry name" value="XFP_N"/>
    <property type="match status" value="1"/>
</dbReference>
<keyword evidence="8" id="KW-1185">Reference proteome</keyword>
<evidence type="ECO:0000256" key="4">
    <source>
        <dbReference type="ARBA" id="ARBA00023239"/>
    </source>
</evidence>
<dbReference type="InterPro" id="IPR019790">
    <property type="entry name" value="Xul5P/Fru6P_PKetolase_CS"/>
</dbReference>
<dbReference type="InterPro" id="IPR029061">
    <property type="entry name" value="THDP-binding"/>
</dbReference>
<sequence length="830" mass="92377">MPREIIDRPNPQPLASQIPDAVLDLSVKLEKTTLSDADLKGLEEFRRASNYIAAAMIFLSDNVLLERDLKFEDVKPRLLGHWGTCPGLTLVYAHLNYLTRKNDLDLIYVVGPGHGAPAILASLWLEGSLERFYPQYSMDKQGLHNLITKFSTPNGFPSHINAETPGSIHEGGELGYALSVAFGAVMDKPDLIVACVVGDGEAESGPTAAAWHAAKYIDPAESGAVIPIVHVNGFKISERTIYGCMDDKEIVSLFTGYGYQCRFVEDLKDIDRDLATSMQWAFDEIRKIQKAARSGKPIMKPRWPVLIMRTPKGWSGPKKVNGEFVEGSFHSHQVPLMAAKTDKNQLEDLQKWLLSYGPSKLFTETGDVVDSIKSIIPVESYKKLGQRVETYKNYQPLHVPDWKKFGAEKGSEVSCMKAIGTLLDQALVDNPKSLRLFSPDELVSNKLDDVFNHTGRDFQWDEFSCGKGGRVIEILSEHTCQGFLQGYTLTGRTGIFPSYESFLGIIHTMMVQYSKFNKMALETNWRTGISSINYIETSTWTRQEHNGFSHQNPSFIGAVLNLKPTAARVYLPPDANTFLSTIAHCLRSKNYVNLMVGSKQPQPVFLSVEEADKHCHAGASVWKFASTDDGLNPDVVLVGIGSELTFEVIVAAAILRRICPALRVRVVNVTDLMILEAETLHPHSLNNDEFGSLFTTDRPIHFNYHGYSNEIRGLLFGRHNLERVSIECYKEEGSTTTPLDMMLRNNVSRYHVMEAAIKGAAKHSHKVALDMTSLLGDVRHQISNVREYILATGRDPDGAFDIPKFEGTVFDGGAKKNPAGRSQEDGFFVN</sequence>
<dbReference type="GO" id="GO:0005975">
    <property type="term" value="P:carbohydrate metabolic process"/>
    <property type="evidence" value="ECO:0007669"/>
    <property type="project" value="InterPro"/>
</dbReference>
<dbReference type="EMBL" id="KV744832">
    <property type="protein sequence ID" value="OCK84689.1"/>
    <property type="molecule type" value="Genomic_DNA"/>
</dbReference>
<dbReference type="Gene3D" id="3.40.50.920">
    <property type="match status" value="1"/>
</dbReference>
<dbReference type="SUPFAM" id="SSF52922">
    <property type="entry name" value="TK C-terminal domain-like"/>
    <property type="match status" value="1"/>
</dbReference>
<feature type="domain" description="Xylulose 5-phosphate/Fructose 6-phosphate phosphoketolase N-terminal" evidence="6">
    <location>
        <begin position="34"/>
        <end position="393"/>
    </location>
</feature>
<organism evidence="7 8">
    <name type="scientific">Lepidopterella palustris CBS 459.81</name>
    <dbReference type="NCBI Taxonomy" id="1314670"/>
    <lineage>
        <taxon>Eukaryota</taxon>
        <taxon>Fungi</taxon>
        <taxon>Dikarya</taxon>
        <taxon>Ascomycota</taxon>
        <taxon>Pezizomycotina</taxon>
        <taxon>Dothideomycetes</taxon>
        <taxon>Pleosporomycetidae</taxon>
        <taxon>Mytilinidiales</taxon>
        <taxon>Argynnaceae</taxon>
        <taxon>Lepidopterella</taxon>
    </lineage>
</organism>
<dbReference type="PANTHER" id="PTHR31273:SF1">
    <property type="entry name" value="PHOSPHOKETOLASE-RELATED"/>
    <property type="match status" value="1"/>
</dbReference>
<dbReference type="Pfam" id="PF03894">
    <property type="entry name" value="XFP"/>
    <property type="match status" value="1"/>
</dbReference>
<comment type="cofactor">
    <cofactor evidence="1">
        <name>thiamine diphosphate</name>
        <dbReference type="ChEBI" id="CHEBI:58937"/>
    </cofactor>
</comment>
<feature type="domain" description="Xylulose 5-phosphate/Fructose 6-phosphate phosphoketolase C-terminal" evidence="5">
    <location>
        <begin position="599"/>
        <end position="802"/>
    </location>
</feature>
<dbReference type="OrthoDB" id="2532903at2759"/>
<dbReference type="InterPro" id="IPR018970">
    <property type="entry name" value="Xul5P/Fru6P_PKetolase_N"/>
</dbReference>
<dbReference type="AlphaFoldDB" id="A0A8E2JJC8"/>
<protein>
    <submittedName>
        <fullName evidence="7">D-xylulose 5-phosphate/D-fructose 6-phosphate phosphoketolase</fullName>
    </submittedName>
</protein>
<dbReference type="Proteomes" id="UP000250266">
    <property type="component" value="Unassembled WGS sequence"/>
</dbReference>
<dbReference type="InterPro" id="IPR018969">
    <property type="entry name" value="Xul5P/Fru6P_PKetolase_C"/>
</dbReference>
<reference evidence="7 8" key="1">
    <citation type="journal article" date="2016" name="Nat. Commun.">
        <title>Ectomycorrhizal ecology is imprinted in the genome of the dominant symbiotic fungus Cenococcum geophilum.</title>
        <authorList>
            <consortium name="DOE Joint Genome Institute"/>
            <person name="Peter M."/>
            <person name="Kohler A."/>
            <person name="Ohm R.A."/>
            <person name="Kuo A."/>
            <person name="Krutzmann J."/>
            <person name="Morin E."/>
            <person name="Arend M."/>
            <person name="Barry K.W."/>
            <person name="Binder M."/>
            <person name="Choi C."/>
            <person name="Clum A."/>
            <person name="Copeland A."/>
            <person name="Grisel N."/>
            <person name="Haridas S."/>
            <person name="Kipfer T."/>
            <person name="LaButti K."/>
            <person name="Lindquist E."/>
            <person name="Lipzen A."/>
            <person name="Maire R."/>
            <person name="Meier B."/>
            <person name="Mihaltcheva S."/>
            <person name="Molinier V."/>
            <person name="Murat C."/>
            <person name="Poggeler S."/>
            <person name="Quandt C.A."/>
            <person name="Sperisen C."/>
            <person name="Tritt A."/>
            <person name="Tisserant E."/>
            <person name="Crous P.W."/>
            <person name="Henrissat B."/>
            <person name="Nehls U."/>
            <person name="Egli S."/>
            <person name="Spatafora J.W."/>
            <person name="Grigoriev I.V."/>
            <person name="Martin F.M."/>
        </authorList>
    </citation>
    <scope>NUCLEOTIDE SEQUENCE [LARGE SCALE GENOMIC DNA]</scope>
    <source>
        <strain evidence="7 8">CBS 459.81</strain>
    </source>
</reference>
<evidence type="ECO:0000256" key="3">
    <source>
        <dbReference type="ARBA" id="ARBA00023052"/>
    </source>
</evidence>
<evidence type="ECO:0000313" key="8">
    <source>
        <dbReference type="Proteomes" id="UP000250266"/>
    </source>
</evidence>
<keyword evidence="4" id="KW-0456">Lyase</keyword>
<keyword evidence="3" id="KW-0786">Thiamine pyrophosphate</keyword>
<dbReference type="PANTHER" id="PTHR31273">
    <property type="entry name" value="PHOSPHOKETOLASE-RELATED"/>
    <property type="match status" value="1"/>
</dbReference>
<dbReference type="PIRSF" id="PIRSF017245">
    <property type="entry name" value="Phosphoketolase"/>
    <property type="match status" value="1"/>
</dbReference>
<dbReference type="InterPro" id="IPR009014">
    <property type="entry name" value="Transketo_C/PFOR_II"/>
</dbReference>
<dbReference type="PROSITE" id="PS60003">
    <property type="entry name" value="PHOSPHOKETOLASE_2"/>
    <property type="match status" value="1"/>
</dbReference>
<dbReference type="InterPro" id="IPR019789">
    <property type="entry name" value="Xul5P/Fru6P_PKetolase_ThDP_BS"/>
</dbReference>
<dbReference type="SUPFAM" id="SSF52518">
    <property type="entry name" value="Thiamin diphosphate-binding fold (THDP-binding)"/>
    <property type="match status" value="2"/>
</dbReference>
<evidence type="ECO:0000313" key="7">
    <source>
        <dbReference type="EMBL" id="OCK84689.1"/>
    </source>
</evidence>
<evidence type="ECO:0000259" key="5">
    <source>
        <dbReference type="Pfam" id="PF09363"/>
    </source>
</evidence>
<dbReference type="Gene3D" id="3.40.50.970">
    <property type="match status" value="2"/>
</dbReference>
<evidence type="ECO:0000256" key="2">
    <source>
        <dbReference type="ARBA" id="ARBA00005623"/>
    </source>
</evidence>
<evidence type="ECO:0000259" key="6">
    <source>
        <dbReference type="Pfam" id="PF09364"/>
    </source>
</evidence>
<evidence type="ECO:0000256" key="1">
    <source>
        <dbReference type="ARBA" id="ARBA00001964"/>
    </source>
</evidence>
<proteinExistence type="inferred from homology"/>
<gene>
    <name evidence="7" type="ORF">K432DRAFT_288402</name>
</gene>
<comment type="similarity">
    <text evidence="2">Belongs to the XFP family.</text>
</comment>
<dbReference type="InterPro" id="IPR005593">
    <property type="entry name" value="Xul5P/Fru6P_PKetolase"/>
</dbReference>
<accession>A0A8E2JJC8</accession>
<dbReference type="Pfam" id="PF09363">
    <property type="entry name" value="XFP_C"/>
    <property type="match status" value="1"/>
</dbReference>